<reference evidence="2" key="1">
    <citation type="submission" date="2018-11" db="EMBL/GenBank/DDBJ databases">
        <authorList>
            <consortium name="Genoscope - CEA"/>
            <person name="William W."/>
        </authorList>
    </citation>
    <scope>NUCLEOTIDE SEQUENCE</scope>
</reference>
<accession>A0A3P6ERS4</accession>
<dbReference type="EMBL" id="LR031878">
    <property type="protein sequence ID" value="VDD47697.1"/>
    <property type="molecule type" value="Genomic_DNA"/>
</dbReference>
<proteinExistence type="predicted"/>
<evidence type="ECO:0000256" key="1">
    <source>
        <dbReference type="SAM" id="MobiDB-lite"/>
    </source>
</evidence>
<evidence type="ECO:0000313" key="2">
    <source>
        <dbReference type="EMBL" id="VDD47697.1"/>
    </source>
</evidence>
<feature type="compositionally biased region" description="Basic residues" evidence="1">
    <location>
        <begin position="1"/>
        <end position="17"/>
    </location>
</feature>
<feature type="region of interest" description="Disordered" evidence="1">
    <location>
        <begin position="1"/>
        <end position="37"/>
    </location>
</feature>
<protein>
    <submittedName>
        <fullName evidence="2">Uncharacterized protein</fullName>
    </submittedName>
</protein>
<dbReference type="AlphaFoldDB" id="A0A3P6ERS4"/>
<name>A0A3P6ERS4_BRAOL</name>
<sequence>MPPRFHIPRRTHTRPRLPPRALNPRVSEGNKNLVGEE</sequence>
<gene>
    <name evidence="2" type="ORF">BOLC1T00086H</name>
</gene>
<organism evidence="2">
    <name type="scientific">Brassica oleracea</name>
    <name type="common">Wild cabbage</name>
    <dbReference type="NCBI Taxonomy" id="3712"/>
    <lineage>
        <taxon>Eukaryota</taxon>
        <taxon>Viridiplantae</taxon>
        <taxon>Streptophyta</taxon>
        <taxon>Embryophyta</taxon>
        <taxon>Tracheophyta</taxon>
        <taxon>Spermatophyta</taxon>
        <taxon>Magnoliopsida</taxon>
        <taxon>eudicotyledons</taxon>
        <taxon>Gunneridae</taxon>
        <taxon>Pentapetalae</taxon>
        <taxon>rosids</taxon>
        <taxon>malvids</taxon>
        <taxon>Brassicales</taxon>
        <taxon>Brassicaceae</taxon>
        <taxon>Brassiceae</taxon>
        <taxon>Brassica</taxon>
    </lineage>
</organism>